<feature type="transmembrane region" description="Helical" evidence="17">
    <location>
        <begin position="12"/>
        <end position="30"/>
    </location>
</feature>
<comment type="caution">
    <text evidence="21">The sequence shown here is derived from an EMBL/GenBank/DDBJ whole genome shotgun (WGS) entry which is preliminary data.</text>
</comment>
<organism evidence="21 22">
    <name type="scientific">Coniochaeta pulveracea</name>
    <dbReference type="NCBI Taxonomy" id="177199"/>
    <lineage>
        <taxon>Eukaryota</taxon>
        <taxon>Fungi</taxon>
        <taxon>Dikarya</taxon>
        <taxon>Ascomycota</taxon>
        <taxon>Pezizomycotina</taxon>
        <taxon>Sordariomycetes</taxon>
        <taxon>Sordariomycetidae</taxon>
        <taxon>Coniochaetales</taxon>
        <taxon>Coniochaetaceae</taxon>
        <taxon>Coniochaeta</taxon>
    </lineage>
</organism>
<feature type="transmembrane region" description="Helical" evidence="17">
    <location>
        <begin position="482"/>
        <end position="501"/>
    </location>
</feature>
<keyword evidence="12" id="KW-0482">Metalloprotease</keyword>
<feature type="region of interest" description="Disordered" evidence="16">
    <location>
        <begin position="629"/>
        <end position="666"/>
    </location>
</feature>
<dbReference type="OrthoDB" id="76293at2759"/>
<evidence type="ECO:0000256" key="4">
    <source>
        <dbReference type="ARBA" id="ARBA00010918"/>
    </source>
</evidence>
<keyword evidence="13 17" id="KW-0472">Membrane</keyword>
<dbReference type="Proteomes" id="UP000275385">
    <property type="component" value="Unassembled WGS sequence"/>
</dbReference>
<keyword evidence="11 17" id="KW-1133">Transmembrane helix</keyword>
<dbReference type="EC" id="3.4.-.-" evidence="15"/>
<dbReference type="SUPFAM" id="SSF53187">
    <property type="entry name" value="Zn-dependent exopeptidases"/>
    <property type="match status" value="1"/>
</dbReference>
<keyword evidence="14" id="KW-0325">Glycoprotein</keyword>
<keyword evidence="22" id="KW-1185">Reference proteome</keyword>
<name>A0A420Y218_9PEZI</name>
<feature type="transmembrane region" description="Helical" evidence="17">
    <location>
        <begin position="424"/>
        <end position="447"/>
    </location>
</feature>
<dbReference type="PANTHER" id="PTHR12147">
    <property type="entry name" value="METALLOPEPTIDASE M28 FAMILY MEMBER"/>
    <property type="match status" value="1"/>
</dbReference>
<evidence type="ECO:0000256" key="10">
    <source>
        <dbReference type="ARBA" id="ARBA00022833"/>
    </source>
</evidence>
<dbReference type="Pfam" id="PF04389">
    <property type="entry name" value="Peptidase_M28"/>
    <property type="match status" value="1"/>
</dbReference>
<keyword evidence="10 15" id="KW-0862">Zinc</keyword>
<dbReference type="PANTHER" id="PTHR12147:SF58">
    <property type="entry name" value="VACUOLAR MEMBRANE PROTEASE"/>
    <property type="match status" value="1"/>
</dbReference>
<dbReference type="AlphaFoldDB" id="A0A420Y218"/>
<feature type="domain" description="Vacuolar membrane protease C-terminal" evidence="19">
    <location>
        <begin position="808"/>
        <end position="1041"/>
    </location>
</feature>
<evidence type="ECO:0000259" key="19">
    <source>
        <dbReference type="Pfam" id="PF22250"/>
    </source>
</evidence>
<feature type="transmembrane region" description="Helical" evidence="17">
    <location>
        <begin position="750"/>
        <end position="770"/>
    </location>
</feature>
<evidence type="ECO:0000256" key="7">
    <source>
        <dbReference type="ARBA" id="ARBA00022692"/>
    </source>
</evidence>
<feature type="transmembrane region" description="Helical" evidence="17">
    <location>
        <begin position="715"/>
        <end position="738"/>
    </location>
</feature>
<evidence type="ECO:0000256" key="17">
    <source>
        <dbReference type="SAM" id="Phobius"/>
    </source>
</evidence>
<dbReference type="InterPro" id="IPR053975">
    <property type="entry name" value="PFF1_C"/>
</dbReference>
<evidence type="ECO:0000313" key="21">
    <source>
        <dbReference type="EMBL" id="RKU41917.1"/>
    </source>
</evidence>
<dbReference type="STRING" id="177199.A0A420Y218"/>
<evidence type="ECO:0000259" key="18">
    <source>
        <dbReference type="Pfam" id="PF04389"/>
    </source>
</evidence>
<dbReference type="GO" id="GO:0006508">
    <property type="term" value="P:proteolysis"/>
    <property type="evidence" value="ECO:0007669"/>
    <property type="project" value="UniProtKB-KW"/>
</dbReference>
<evidence type="ECO:0000256" key="2">
    <source>
        <dbReference type="ARBA" id="ARBA00003273"/>
    </source>
</evidence>
<keyword evidence="7 17" id="KW-0812">Transmembrane</keyword>
<dbReference type="Gene3D" id="3.40.630.10">
    <property type="entry name" value="Zn peptidases"/>
    <property type="match status" value="1"/>
</dbReference>
<comment type="subcellular location">
    <subcellularLocation>
        <location evidence="3">Vacuole membrane</location>
        <topology evidence="3">Multi-pass membrane protein</topology>
    </subcellularLocation>
</comment>
<sequence>MHNPIAFRRGPVTFWTTIIYLAVLIPLIVVNETVPSAPETSPFEGVDVDQAWLDLTTLTKGYHPYNSKNNDKVRNWLLLRIQQILDQNSASWKTESDEDANDHGAGLPRRESTADVTVFDDLDSNFTVRMDQVRLGTNAPTRSNGGSAVYFEGTNIMVYIRGTDDKQGDWWKTDRKVRDGGEGELATQAREGKLIGKGGVLVNAHYDSVSTGYGATDDGMGVVSVLQIIDYFTRPGHQPKKGIVALLNNGEEDFLNGARAFGKTPLNNFIHTFLNLEGAGAGGRAILFRSSDQQVTGAYGGTKHPFGTVIGSDAFGMGAIRSQTDYVVLNGVFGQRGLDLAFFKPRARYHTNQDDAKHTSKASLWHMLSSAVHTMIELSGDTGDTFIGPRPDGSRDKVPNGSPSDGVWFSIFGSGFVLFSLRGMFAWSLTMLIAPPLLLALVTYLIARSDKYYFFSSKVRTYEHSDFEDPVTLGGMKGFFRFPIALGFATTLTVGSAFLLHKINPLIVYSSPYTVWASMLSLFYFSLWLILRGASAVRPSALQRGYVNIWLFILGWVMLVAVTVLEDRFRIASGYFFVFLESALFLSTLITLLELFALPKKTAWAQQVREDHEAIEHINAVPNDQDLIGPTASEGVTPAADEEPDSSATERTPLIPPASLLGGEGRESNARTTFATTYRRSFSKIQHGVRKAQDAKDTPIADEQPWSLSLPTWTWILQFSLVGPFITILAGEIGLILVDAVNQTGPDGSSLLLPYLIIALFSILILLPLSPFIHRVSHHIPILLLVVFAGTLIYNLVVFPFAANNRYKVYFQQTIDLDTGETKTHFHGLEDYVRPIIAEIPSSAGKNIDCGASGKGGLVNCTFDSSSIAPHIGNALPDGIPPQKDYADLVTINATRGDGNTATIEIDAVDTKACFLHLSRPVSRLDIANASAWDERFGPYPEDGVGLVKLWRRDWKKKWVVTIEWTDSHAEEAVTEGDKDATSILTEGEDLQVRETSGIGGYVACQWSDANTPGVIPALDEALAYAPVWAGITKYAEGLVEGKKRFML</sequence>
<evidence type="ECO:0000256" key="3">
    <source>
        <dbReference type="ARBA" id="ARBA00004128"/>
    </source>
</evidence>
<feature type="domain" description="Vacuolar membrane protease transmembrane" evidence="20">
    <location>
        <begin position="480"/>
        <end position="780"/>
    </location>
</feature>
<evidence type="ECO:0000256" key="14">
    <source>
        <dbReference type="ARBA" id="ARBA00023180"/>
    </source>
</evidence>
<dbReference type="GO" id="GO:0046872">
    <property type="term" value="F:metal ion binding"/>
    <property type="evidence" value="ECO:0007669"/>
    <property type="project" value="UniProtKB-KW"/>
</dbReference>
<gene>
    <name evidence="21" type="ORF">DL546_001152</name>
</gene>
<dbReference type="EMBL" id="QVQW01000065">
    <property type="protein sequence ID" value="RKU41917.1"/>
    <property type="molecule type" value="Genomic_DNA"/>
</dbReference>
<dbReference type="InterPro" id="IPR048024">
    <property type="entry name" value="Fxna-like_M28_dom"/>
</dbReference>
<feature type="domain" description="Peptidase M28" evidence="18">
    <location>
        <begin position="198"/>
        <end position="372"/>
    </location>
</feature>
<feature type="transmembrane region" description="Helical" evidence="17">
    <location>
        <begin position="513"/>
        <end position="534"/>
    </location>
</feature>
<keyword evidence="5" id="KW-0926">Vacuole</keyword>
<dbReference type="Pfam" id="PF22250">
    <property type="entry name" value="PFF1_C"/>
    <property type="match status" value="1"/>
</dbReference>
<evidence type="ECO:0000313" key="22">
    <source>
        <dbReference type="Proteomes" id="UP000275385"/>
    </source>
</evidence>
<comment type="similarity">
    <text evidence="4 15">Belongs to the peptidase M28 family.</text>
</comment>
<dbReference type="GO" id="GO:0008235">
    <property type="term" value="F:metalloexopeptidase activity"/>
    <property type="evidence" value="ECO:0007669"/>
    <property type="project" value="InterPro"/>
</dbReference>
<proteinExistence type="inferred from homology"/>
<feature type="transmembrane region" description="Helical" evidence="17">
    <location>
        <begin position="571"/>
        <end position="593"/>
    </location>
</feature>
<protein>
    <recommendedName>
        <fullName evidence="15">Peptide hydrolase</fullName>
        <ecNumber evidence="15">3.4.-.-</ecNumber>
    </recommendedName>
</protein>
<evidence type="ECO:0000256" key="13">
    <source>
        <dbReference type="ARBA" id="ARBA00023136"/>
    </source>
</evidence>
<evidence type="ECO:0000256" key="1">
    <source>
        <dbReference type="ARBA" id="ARBA00001947"/>
    </source>
</evidence>
<evidence type="ECO:0000256" key="12">
    <source>
        <dbReference type="ARBA" id="ARBA00023049"/>
    </source>
</evidence>
<dbReference type="FunFam" id="3.40.630.10:FF:000057">
    <property type="entry name" value="Vacuolar membrane protease"/>
    <property type="match status" value="1"/>
</dbReference>
<evidence type="ECO:0000256" key="8">
    <source>
        <dbReference type="ARBA" id="ARBA00022723"/>
    </source>
</evidence>
<reference evidence="21 22" key="1">
    <citation type="submission" date="2018-08" db="EMBL/GenBank/DDBJ databases">
        <title>Draft genome of the lignicolous fungus Coniochaeta pulveracea.</title>
        <authorList>
            <person name="Borstlap C.J."/>
            <person name="De Witt R.N."/>
            <person name="Botha A."/>
            <person name="Volschenk H."/>
        </authorList>
    </citation>
    <scope>NUCLEOTIDE SEQUENCE [LARGE SCALE GENOMIC DNA]</scope>
    <source>
        <strain evidence="21 22">CAB683</strain>
    </source>
</reference>
<keyword evidence="8 15" id="KW-0479">Metal-binding</keyword>
<evidence type="ECO:0000256" key="11">
    <source>
        <dbReference type="ARBA" id="ARBA00022989"/>
    </source>
</evidence>
<feature type="transmembrane region" description="Helical" evidence="17">
    <location>
        <begin position="782"/>
        <end position="803"/>
    </location>
</feature>
<dbReference type="GO" id="GO:0005774">
    <property type="term" value="C:vacuolar membrane"/>
    <property type="evidence" value="ECO:0007669"/>
    <property type="project" value="UniProtKB-SubCell"/>
</dbReference>
<feature type="region of interest" description="Disordered" evidence="16">
    <location>
        <begin position="90"/>
        <end position="110"/>
    </location>
</feature>
<evidence type="ECO:0000256" key="15">
    <source>
        <dbReference type="RuleBase" id="RU361240"/>
    </source>
</evidence>
<dbReference type="InterPro" id="IPR053976">
    <property type="entry name" value="PFF1_TM"/>
</dbReference>
<keyword evidence="6 15" id="KW-0645">Protease</keyword>
<feature type="transmembrane region" description="Helical" evidence="17">
    <location>
        <begin position="546"/>
        <end position="565"/>
    </location>
</feature>
<dbReference type="InterPro" id="IPR007484">
    <property type="entry name" value="Peptidase_M28"/>
</dbReference>
<evidence type="ECO:0000256" key="16">
    <source>
        <dbReference type="SAM" id="MobiDB-lite"/>
    </source>
</evidence>
<comment type="function">
    <text evidence="2">May be involved in vacuolar sorting and osmoregulation.</text>
</comment>
<evidence type="ECO:0000256" key="9">
    <source>
        <dbReference type="ARBA" id="ARBA00022801"/>
    </source>
</evidence>
<comment type="cofactor">
    <cofactor evidence="1">
        <name>Zn(2+)</name>
        <dbReference type="ChEBI" id="CHEBI:29105"/>
    </cofactor>
</comment>
<dbReference type="Pfam" id="PF22251">
    <property type="entry name" value="PFF1_TM"/>
    <property type="match status" value="1"/>
</dbReference>
<accession>A0A420Y218</accession>
<evidence type="ECO:0000259" key="20">
    <source>
        <dbReference type="Pfam" id="PF22251"/>
    </source>
</evidence>
<dbReference type="CDD" id="cd03875">
    <property type="entry name" value="M28_Fxna_like"/>
    <property type="match status" value="1"/>
</dbReference>
<evidence type="ECO:0000256" key="6">
    <source>
        <dbReference type="ARBA" id="ARBA00022670"/>
    </source>
</evidence>
<dbReference type="InterPro" id="IPR045175">
    <property type="entry name" value="M28_fam"/>
</dbReference>
<evidence type="ECO:0000256" key="5">
    <source>
        <dbReference type="ARBA" id="ARBA00022554"/>
    </source>
</evidence>
<keyword evidence="9 15" id="KW-0378">Hydrolase</keyword>